<dbReference type="EMBL" id="AP014862">
    <property type="protein sequence ID" value="BAU73333.1"/>
    <property type="molecule type" value="Genomic_DNA"/>
</dbReference>
<keyword evidence="3" id="KW-0597">Phosphoprotein</keyword>
<dbReference type="RefSeq" id="WP_003448680.1">
    <property type="nucleotide sequence ID" value="NZ_AJMR01000037.1"/>
</dbReference>
<dbReference type="SMART" id="SM00387">
    <property type="entry name" value="HATPase_c"/>
    <property type="match status" value="1"/>
</dbReference>
<evidence type="ECO:0000259" key="10">
    <source>
        <dbReference type="PROSITE" id="PS50112"/>
    </source>
</evidence>
<name>A0AAD1FF99_METFU</name>
<reference evidence="13" key="1">
    <citation type="submission" date="2015-05" db="EMBL/GenBank/DDBJ databases">
        <title>Draft genome sequencing of a biphenyl-degrading bacterium, Pseudomonas balearica KF707 (=NBRC110670).</title>
        <authorList>
            <person name="Kimura N."/>
            <person name="Hirose J."/>
            <person name="Watanabe T."/>
            <person name="Suenaga H."/>
            <person name="Fujihara H."/>
            <person name="Noguchi M."/>
            <person name="Hashimoto M."/>
            <person name="Shimodaira J."/>
            <person name="Tsuchikane K."/>
            <person name="Hosoyama A."/>
            <person name="Yamazoe A."/>
            <person name="Fujita N."/>
            <person name="Furukawa K."/>
        </authorList>
    </citation>
    <scope>NUCLEOTIDE SEQUENCE [LARGE SCALE GENOMIC DNA]</scope>
    <source>
        <strain evidence="13">DSM 10086 / NBRC 110670 / KF707</strain>
    </source>
</reference>
<dbReference type="SMART" id="SM00086">
    <property type="entry name" value="PAC"/>
    <property type="match status" value="2"/>
</dbReference>
<dbReference type="Gene3D" id="3.30.565.10">
    <property type="entry name" value="Histidine kinase-like ATPase, C-terminal domain"/>
    <property type="match status" value="1"/>
</dbReference>
<dbReference type="SMART" id="SM00091">
    <property type="entry name" value="PAS"/>
    <property type="match status" value="3"/>
</dbReference>
<dbReference type="InterPro" id="IPR013767">
    <property type="entry name" value="PAS_fold"/>
</dbReference>
<keyword evidence="4" id="KW-0808">Transferase</keyword>
<dbReference type="Gene3D" id="1.10.287.130">
    <property type="match status" value="1"/>
</dbReference>
<proteinExistence type="predicted"/>
<evidence type="ECO:0000256" key="4">
    <source>
        <dbReference type="ARBA" id="ARBA00022679"/>
    </source>
</evidence>
<protein>
    <recommendedName>
        <fullName evidence="2">histidine kinase</fullName>
        <ecNumber evidence="2">2.7.13.3</ecNumber>
    </recommendedName>
</protein>
<evidence type="ECO:0000259" key="11">
    <source>
        <dbReference type="PROSITE" id="PS50113"/>
    </source>
</evidence>
<dbReference type="SUPFAM" id="SSF55785">
    <property type="entry name" value="PYP-like sensor domain (PAS domain)"/>
    <property type="match status" value="2"/>
</dbReference>
<dbReference type="PRINTS" id="PR00344">
    <property type="entry name" value="BCTRLSENSOR"/>
</dbReference>
<evidence type="ECO:0000256" key="5">
    <source>
        <dbReference type="ARBA" id="ARBA00022741"/>
    </source>
</evidence>
<reference evidence="12 13" key="2">
    <citation type="journal article" date="2017" name="Int. J. Syst. Evol. Microbiol.">
        <title>Pseudomonas furukawaii sp. nov., a polychlorinated biphenyl-degrading bacterium isolated from biphenyl-contaminated soil in Japan.</title>
        <authorList>
            <person name="Kimura N."/>
            <person name="Watanabe T."/>
            <person name="Suenaga H."/>
            <person name="Fujihara H."/>
            <person name="Futagami T."/>
            <person name="Goto M."/>
            <person name="Hanada S."/>
            <person name="Hirose J."/>
        </authorList>
    </citation>
    <scope>NUCLEOTIDE SEQUENCE [LARGE SCALE GENOMIC DNA]</scope>
    <source>
        <strain evidence="13">DSM 10086 / NBRC 110670 / KF707</strain>
    </source>
</reference>
<dbReference type="GO" id="GO:0006355">
    <property type="term" value="P:regulation of DNA-templated transcription"/>
    <property type="evidence" value="ECO:0007669"/>
    <property type="project" value="InterPro"/>
</dbReference>
<dbReference type="InterPro" id="IPR003594">
    <property type="entry name" value="HATPase_dom"/>
</dbReference>
<evidence type="ECO:0000313" key="12">
    <source>
        <dbReference type="EMBL" id="BAU73333.1"/>
    </source>
</evidence>
<dbReference type="PANTHER" id="PTHR43065">
    <property type="entry name" value="SENSOR HISTIDINE KINASE"/>
    <property type="match status" value="1"/>
</dbReference>
<evidence type="ECO:0000256" key="8">
    <source>
        <dbReference type="ARBA" id="ARBA00023012"/>
    </source>
</evidence>
<dbReference type="InterPro" id="IPR035965">
    <property type="entry name" value="PAS-like_dom_sf"/>
</dbReference>
<evidence type="ECO:0000256" key="6">
    <source>
        <dbReference type="ARBA" id="ARBA00022777"/>
    </source>
</evidence>
<dbReference type="SUPFAM" id="SSF47384">
    <property type="entry name" value="Homodimeric domain of signal transducing histidine kinase"/>
    <property type="match status" value="1"/>
</dbReference>
<dbReference type="Pfam" id="PF00989">
    <property type="entry name" value="PAS"/>
    <property type="match status" value="1"/>
</dbReference>
<dbReference type="InterPro" id="IPR000700">
    <property type="entry name" value="PAS-assoc_C"/>
</dbReference>
<gene>
    <name evidence="12" type="ORF">KF707C_16450</name>
</gene>
<dbReference type="GO" id="GO:0000155">
    <property type="term" value="F:phosphorelay sensor kinase activity"/>
    <property type="evidence" value="ECO:0007669"/>
    <property type="project" value="InterPro"/>
</dbReference>
<accession>A0AAD1FF99</accession>
<keyword evidence="6 12" id="KW-0418">Kinase</keyword>
<dbReference type="InterPro" id="IPR004358">
    <property type="entry name" value="Sig_transdc_His_kin-like_C"/>
</dbReference>
<dbReference type="NCBIfam" id="TIGR00229">
    <property type="entry name" value="sensory_box"/>
    <property type="match status" value="2"/>
</dbReference>
<dbReference type="Gene3D" id="3.30.450.20">
    <property type="entry name" value="PAS domain"/>
    <property type="match status" value="2"/>
</dbReference>
<feature type="domain" description="Histidine kinase" evidence="9">
    <location>
        <begin position="532"/>
        <end position="750"/>
    </location>
</feature>
<evidence type="ECO:0000256" key="3">
    <source>
        <dbReference type="ARBA" id="ARBA00022553"/>
    </source>
</evidence>
<evidence type="ECO:0000313" key="13">
    <source>
        <dbReference type="Proteomes" id="UP000218554"/>
    </source>
</evidence>
<dbReference type="AlphaFoldDB" id="A0AAD1FF99"/>
<dbReference type="InterPro" id="IPR003661">
    <property type="entry name" value="HisK_dim/P_dom"/>
</dbReference>
<keyword evidence="13" id="KW-1185">Reference proteome</keyword>
<organism evidence="12 13">
    <name type="scientific">Metapseudomonas furukawaii</name>
    <name type="common">Pseudomonas furukawaii</name>
    <dbReference type="NCBI Taxonomy" id="1149133"/>
    <lineage>
        <taxon>Bacteria</taxon>
        <taxon>Pseudomonadati</taxon>
        <taxon>Pseudomonadota</taxon>
        <taxon>Gammaproteobacteria</taxon>
        <taxon>Pseudomonadales</taxon>
        <taxon>Pseudomonadaceae</taxon>
        <taxon>Metapseudomonas</taxon>
    </lineage>
</organism>
<dbReference type="InterPro" id="IPR005467">
    <property type="entry name" value="His_kinase_dom"/>
</dbReference>
<dbReference type="CDD" id="cd00082">
    <property type="entry name" value="HisKA"/>
    <property type="match status" value="1"/>
</dbReference>
<evidence type="ECO:0000256" key="7">
    <source>
        <dbReference type="ARBA" id="ARBA00022840"/>
    </source>
</evidence>
<dbReference type="InterPro" id="IPR000014">
    <property type="entry name" value="PAS"/>
</dbReference>
<keyword evidence="5" id="KW-0547">Nucleotide-binding</keyword>
<dbReference type="SMART" id="SM00388">
    <property type="entry name" value="HisKA"/>
    <property type="match status" value="1"/>
</dbReference>
<feature type="domain" description="PAC" evidence="11">
    <location>
        <begin position="338"/>
        <end position="391"/>
    </location>
</feature>
<dbReference type="KEGG" id="pfuw:KF707C_16450"/>
<dbReference type="Pfam" id="PF00512">
    <property type="entry name" value="HisKA"/>
    <property type="match status" value="1"/>
</dbReference>
<comment type="catalytic activity">
    <reaction evidence="1">
        <text>ATP + protein L-histidine = ADP + protein N-phospho-L-histidine.</text>
        <dbReference type="EC" id="2.7.13.3"/>
    </reaction>
</comment>
<dbReference type="Proteomes" id="UP000218554">
    <property type="component" value="Chromosome"/>
</dbReference>
<dbReference type="EC" id="2.7.13.3" evidence="2"/>
<evidence type="ECO:0000256" key="2">
    <source>
        <dbReference type="ARBA" id="ARBA00012438"/>
    </source>
</evidence>
<keyword evidence="8" id="KW-0902">Two-component regulatory system</keyword>
<dbReference type="GO" id="GO:0005524">
    <property type="term" value="F:ATP binding"/>
    <property type="evidence" value="ECO:0007669"/>
    <property type="project" value="UniProtKB-KW"/>
</dbReference>
<dbReference type="InterPro" id="IPR036890">
    <property type="entry name" value="HATPase_C_sf"/>
</dbReference>
<dbReference type="PROSITE" id="PS50113">
    <property type="entry name" value="PAC"/>
    <property type="match status" value="1"/>
</dbReference>
<dbReference type="PROSITE" id="PS50112">
    <property type="entry name" value="PAS"/>
    <property type="match status" value="2"/>
</dbReference>
<feature type="domain" description="PAS" evidence="10">
    <location>
        <begin position="265"/>
        <end position="335"/>
    </location>
</feature>
<dbReference type="Pfam" id="PF02518">
    <property type="entry name" value="HATPase_c"/>
    <property type="match status" value="1"/>
</dbReference>
<dbReference type="PROSITE" id="PS50109">
    <property type="entry name" value="HIS_KIN"/>
    <property type="match status" value="1"/>
</dbReference>
<dbReference type="InterPro" id="IPR001610">
    <property type="entry name" value="PAC"/>
</dbReference>
<dbReference type="CDD" id="cd00130">
    <property type="entry name" value="PAS"/>
    <property type="match status" value="2"/>
</dbReference>
<dbReference type="SUPFAM" id="SSF55874">
    <property type="entry name" value="ATPase domain of HSP90 chaperone/DNA topoisomerase II/histidine kinase"/>
    <property type="match status" value="1"/>
</dbReference>
<dbReference type="InterPro" id="IPR013655">
    <property type="entry name" value="PAS_fold_3"/>
</dbReference>
<dbReference type="InterPro" id="IPR036097">
    <property type="entry name" value="HisK_dim/P_sf"/>
</dbReference>
<evidence type="ECO:0000256" key="1">
    <source>
        <dbReference type="ARBA" id="ARBA00000085"/>
    </source>
</evidence>
<dbReference type="PANTHER" id="PTHR43065:SF42">
    <property type="entry name" value="TWO-COMPONENT SENSOR PPRA"/>
    <property type="match status" value="1"/>
</dbReference>
<sequence length="750" mass="82736">MTQTPVRLHTWLRLQREGVPLGVRADALCRAVRGCPEVRQAFYLSWQPGARIYSHEGGGQQLPPGQGDPLQASDEALAARLAAEGRLGLDQVRQLECWLAGRLRRAGISHGQAFALSLDAGPPGMLLVEVHEGVSLDWLGWVHELLTTLLGSINGLLRASPLLGQDPQPSLLLDAEARPLELNAALLTLLGEQPLEHALRLLPVNHVALVRACLDQARAIEGVEAQCGERVLIWTYIPDAQERRVLARCREATAQILTEREAARARRLYRLITENTTDLISRHTPDGRFLDASPASWTLLGYWPEELRGQLAQCLFHPQEVAQLVQRAQDALEQDGYHTMTYRIRHRAGHYLWFETASRAIRETYTGAVVEVVSVSRDITARVQAEENRRRLAEVVEANTDPVLFVDPAGHITYLNPAARKALGLAVRQPMPALSEVIAADDLARLQREGWSTAERLGVWKLDTRLQPPAGGASVPVSMVLLAHKSAGGERYYSLVARDMTERELREAQQRRHQDELAHTARLVTLGELASGIAHEINQPLAAVMNYAGASQRYLQALGSNPEAARRVAQGLERITEHANHASEVIKRLRAFLRKGQRRMQALDVAEVAREAVRLCAWEAGASQVAIEEQLPENLPPVFADRVLLEQVLLNLLRNAIDANREAHPGQPSLIRLIARAEAGQVLIDVRDQGPGLDEEALGRIFTPFYTSKPDGLGLGLSMSRSIIEGFGGALDGMPDEAGGLLMRCRLPRQ</sequence>
<keyword evidence="7" id="KW-0067">ATP-binding</keyword>
<dbReference type="Pfam" id="PF08447">
    <property type="entry name" value="PAS_3"/>
    <property type="match status" value="1"/>
</dbReference>
<feature type="domain" description="PAS" evidence="10">
    <location>
        <begin position="388"/>
        <end position="425"/>
    </location>
</feature>
<evidence type="ECO:0000259" key="9">
    <source>
        <dbReference type="PROSITE" id="PS50109"/>
    </source>
</evidence>